<evidence type="ECO:0000259" key="20">
    <source>
        <dbReference type="Pfam" id="PF16491"/>
    </source>
</evidence>
<dbReference type="FunFam" id="3.30.2010.10:FF:000002">
    <property type="entry name" value="CAAX prenyl protease"/>
    <property type="match status" value="1"/>
</dbReference>
<dbReference type="Pfam" id="PF16491">
    <property type="entry name" value="Peptidase_M48_N"/>
    <property type="match status" value="1"/>
</dbReference>
<dbReference type="Proteomes" id="UP000761534">
    <property type="component" value="Unassembled WGS sequence"/>
</dbReference>
<feature type="compositionally biased region" description="Basic and acidic residues" evidence="17">
    <location>
        <begin position="572"/>
        <end position="582"/>
    </location>
</feature>
<dbReference type="PANTHER" id="PTHR10120">
    <property type="entry name" value="CAAX PRENYL PROTEASE 1"/>
    <property type="match status" value="1"/>
</dbReference>
<evidence type="ECO:0000256" key="17">
    <source>
        <dbReference type="SAM" id="MobiDB-lite"/>
    </source>
</evidence>
<organism evidence="21 22">
    <name type="scientific">Trichomonascus ciferrii</name>
    <dbReference type="NCBI Taxonomy" id="44093"/>
    <lineage>
        <taxon>Eukaryota</taxon>
        <taxon>Fungi</taxon>
        <taxon>Dikarya</taxon>
        <taxon>Ascomycota</taxon>
        <taxon>Saccharomycotina</taxon>
        <taxon>Dipodascomycetes</taxon>
        <taxon>Dipodascales</taxon>
        <taxon>Trichomonascaceae</taxon>
        <taxon>Trichomonascus</taxon>
        <taxon>Trichomonascus ciferrii complex</taxon>
    </lineage>
</organism>
<evidence type="ECO:0000256" key="12">
    <source>
        <dbReference type="ARBA" id="ARBA00044456"/>
    </source>
</evidence>
<keyword evidence="4 18" id="KW-0812">Transmembrane</keyword>
<dbReference type="OrthoDB" id="360839at2759"/>
<evidence type="ECO:0000313" key="22">
    <source>
        <dbReference type="Proteomes" id="UP000761534"/>
    </source>
</evidence>
<keyword evidence="7" id="KW-0256">Endoplasmic reticulum</keyword>
<dbReference type="Gene3D" id="3.30.2010.10">
    <property type="entry name" value="Metalloproteases ('zincins'), catalytic domain"/>
    <property type="match status" value="1"/>
</dbReference>
<feature type="transmembrane region" description="Helical" evidence="18">
    <location>
        <begin position="120"/>
        <end position="143"/>
    </location>
</feature>
<keyword evidence="11 18" id="KW-0472">Membrane</keyword>
<feature type="active site" evidence="15">
    <location>
        <position position="295"/>
    </location>
</feature>
<evidence type="ECO:0000256" key="5">
    <source>
        <dbReference type="ARBA" id="ARBA00022723"/>
    </source>
</evidence>
<evidence type="ECO:0000256" key="15">
    <source>
        <dbReference type="PIRSR" id="PIRSR627057-1"/>
    </source>
</evidence>
<comment type="caution">
    <text evidence="21">The sequence shown here is derived from an EMBL/GenBank/DDBJ whole genome shotgun (WGS) entry which is preliminary data.</text>
</comment>
<feature type="transmembrane region" description="Helical" evidence="18">
    <location>
        <begin position="163"/>
        <end position="185"/>
    </location>
</feature>
<keyword evidence="22" id="KW-1185">Reference proteome</keyword>
<comment type="subcellular location">
    <subcellularLocation>
        <location evidence="1">Endoplasmic reticulum membrane</location>
        <topology evidence="1">Multi-pass membrane protein</topology>
    </subcellularLocation>
</comment>
<feature type="binding site" evidence="16">
    <location>
        <position position="298"/>
    </location>
    <ligand>
        <name>Zn(2+)</name>
        <dbReference type="ChEBI" id="CHEBI:29105"/>
        <note>catalytic</note>
    </ligand>
</feature>
<dbReference type="GO" id="GO:0071586">
    <property type="term" value="P:CAAX-box protein processing"/>
    <property type="evidence" value="ECO:0007669"/>
    <property type="project" value="InterPro"/>
</dbReference>
<dbReference type="InterPro" id="IPR032456">
    <property type="entry name" value="Peptidase_M48_N"/>
</dbReference>
<sequence>MKHLASLADRPGFNWKGLILGITGAQYAFTSYLSYRQYKVLCKKEPPAELKDVVDETKFKRSQEYGRAKSKFGFVSAFYNLVQNVGIIHYDIMPKLFSWSGSFLASLGFKWFSGVGAQSIVMMFGMQFISTVLDLPLSLYSTFVLEEKFGFNKQTIGLFFTDLVKTQVLSVAIGAPLMAVVLKIINYFGDKFFFYLWLFTLGFQFVAIAVYPTLIQPLFNKLTPLEDGPLKESVENLAKRVKFPLKKLHVIDGSKRSSHSNAYFYGLPWSKQIVIYDTLIEKSSVDEVTAVLAHEIGHWSLSHTSKMLLIAQVHLFTVFVTFTAFVHNKSLYHSFGFYNQYPILVGFLLFNDILQPLDTFLSFAMNLLSRTYEYQADEYAIKLNYGPELSQALINIHLENLSSMDADWLYSAYTHSHPILPERLRALGWKGQQQEKKQEHIAAKIEGLGTPLGPLGLGSLRVRLILFFVACEFMALLSNIELLSYQDKIDRLLFPGVFGTMNDRELLSDTVVFILMNTRTGKTVPDKTGTDDRAGTALQIASQTGRSNREDARGRVSTQSRDKSGGQQDEIQEVHDPNDRVIDGGSCCTRPASENSRNRVKRFIHKTGDSFKRVFRKRQPSQQLDETEMAG</sequence>
<feature type="region of interest" description="Disordered" evidence="17">
    <location>
        <begin position="522"/>
        <end position="631"/>
    </location>
</feature>
<proteinExistence type="inferred from homology"/>
<dbReference type="InterPro" id="IPR001915">
    <property type="entry name" value="Peptidase_M48"/>
</dbReference>
<accession>A0A642UH10</accession>
<dbReference type="InterPro" id="IPR027057">
    <property type="entry name" value="CAXX_Prtase_1"/>
</dbReference>
<dbReference type="GO" id="GO:0005789">
    <property type="term" value="C:endoplasmic reticulum membrane"/>
    <property type="evidence" value="ECO:0007669"/>
    <property type="project" value="UniProtKB-SubCell"/>
</dbReference>
<reference evidence="21" key="1">
    <citation type="journal article" date="2019" name="G3 (Bethesda)">
        <title>Genome Assemblies of Two Rare Opportunistic Yeast Pathogens: Diutina rugosa (syn. Candida rugosa) and Trichomonascus ciferrii (syn. Candida ciferrii).</title>
        <authorList>
            <person name="Mixao V."/>
            <person name="Saus E."/>
            <person name="Hansen A.P."/>
            <person name="Lass-Florl C."/>
            <person name="Gabaldon T."/>
        </authorList>
    </citation>
    <scope>NUCLEOTIDE SEQUENCE</scope>
    <source>
        <strain evidence="21">CBS 4856</strain>
    </source>
</reference>
<keyword evidence="6" id="KW-0378">Hydrolase</keyword>
<feature type="compositionally biased region" description="Basic and acidic residues" evidence="17">
    <location>
        <begin position="524"/>
        <end position="534"/>
    </location>
</feature>
<dbReference type="EC" id="3.4.24.84" evidence="2"/>
<comment type="similarity">
    <text evidence="13">Belongs to the peptidase M48A family.</text>
</comment>
<keyword evidence="9 18" id="KW-1133">Transmembrane helix</keyword>
<evidence type="ECO:0000256" key="16">
    <source>
        <dbReference type="PIRSR" id="PIRSR627057-2"/>
    </source>
</evidence>
<evidence type="ECO:0000256" key="13">
    <source>
        <dbReference type="ARBA" id="ARBA00060927"/>
    </source>
</evidence>
<feature type="domain" description="CAAX prenyl protease 1 N-terminal" evidence="20">
    <location>
        <begin position="37"/>
        <end position="221"/>
    </location>
</feature>
<evidence type="ECO:0000256" key="8">
    <source>
        <dbReference type="ARBA" id="ARBA00022833"/>
    </source>
</evidence>
<feature type="binding site" evidence="16">
    <location>
        <position position="294"/>
    </location>
    <ligand>
        <name>Zn(2+)</name>
        <dbReference type="ChEBI" id="CHEBI:29105"/>
        <note>catalytic</note>
    </ligand>
</feature>
<evidence type="ECO:0000256" key="7">
    <source>
        <dbReference type="ARBA" id="ARBA00022824"/>
    </source>
</evidence>
<evidence type="ECO:0000256" key="14">
    <source>
        <dbReference type="ARBA" id="ARBA00083451"/>
    </source>
</evidence>
<protein>
    <recommendedName>
        <fullName evidence="2">Ste24 endopeptidase</fullName>
        <ecNumber evidence="2">3.4.24.84</ecNumber>
    </recommendedName>
    <alternativeName>
        <fullName evidence="14">Prenyl protein-specific endoprotease 1</fullName>
    </alternativeName>
</protein>
<keyword evidence="3" id="KW-0645">Protease</keyword>
<dbReference type="EMBL" id="SWFS01000573">
    <property type="protein sequence ID" value="KAA8896868.1"/>
    <property type="molecule type" value="Genomic_DNA"/>
</dbReference>
<evidence type="ECO:0000256" key="2">
    <source>
        <dbReference type="ARBA" id="ARBA00012336"/>
    </source>
</evidence>
<dbReference type="Pfam" id="PF01435">
    <property type="entry name" value="Peptidase_M48"/>
    <property type="match status" value="1"/>
</dbReference>
<feature type="domain" description="Peptidase M48" evidence="19">
    <location>
        <begin position="224"/>
        <end position="427"/>
    </location>
</feature>
<dbReference type="CDD" id="cd07343">
    <property type="entry name" value="M48A_Zmpste24p_like"/>
    <property type="match status" value="1"/>
</dbReference>
<feature type="transmembrane region" description="Helical" evidence="18">
    <location>
        <begin position="15"/>
        <end position="35"/>
    </location>
</feature>
<evidence type="ECO:0000256" key="18">
    <source>
        <dbReference type="SAM" id="Phobius"/>
    </source>
</evidence>
<evidence type="ECO:0000256" key="3">
    <source>
        <dbReference type="ARBA" id="ARBA00022670"/>
    </source>
</evidence>
<keyword evidence="8 16" id="KW-0862">Zinc</keyword>
<evidence type="ECO:0000256" key="4">
    <source>
        <dbReference type="ARBA" id="ARBA00022692"/>
    </source>
</evidence>
<feature type="binding site" evidence="16">
    <location>
        <position position="373"/>
    </location>
    <ligand>
        <name>Zn(2+)</name>
        <dbReference type="ChEBI" id="CHEBI:29105"/>
        <note>catalytic</note>
    </ligand>
</feature>
<evidence type="ECO:0000256" key="9">
    <source>
        <dbReference type="ARBA" id="ARBA00022989"/>
    </source>
</evidence>
<evidence type="ECO:0000256" key="1">
    <source>
        <dbReference type="ARBA" id="ARBA00004477"/>
    </source>
</evidence>
<gene>
    <name evidence="21" type="ORF">TRICI_006823</name>
</gene>
<evidence type="ECO:0000256" key="10">
    <source>
        <dbReference type="ARBA" id="ARBA00023049"/>
    </source>
</evidence>
<feature type="transmembrane region" description="Helical" evidence="18">
    <location>
        <begin position="192"/>
        <end position="214"/>
    </location>
</feature>
<evidence type="ECO:0000256" key="6">
    <source>
        <dbReference type="ARBA" id="ARBA00022801"/>
    </source>
</evidence>
<comment type="cofactor">
    <cofactor evidence="16">
        <name>Zn(2+)</name>
        <dbReference type="ChEBI" id="CHEBI:29105"/>
    </cofactor>
    <text evidence="16">Binds 1 zinc ion per subunit.</text>
</comment>
<name>A0A642UH10_9ASCO</name>
<feature type="compositionally biased region" description="Basic and acidic residues" evidence="17">
    <location>
        <begin position="547"/>
        <end position="564"/>
    </location>
</feature>
<evidence type="ECO:0000259" key="19">
    <source>
        <dbReference type="Pfam" id="PF01435"/>
    </source>
</evidence>
<evidence type="ECO:0000313" key="21">
    <source>
        <dbReference type="EMBL" id="KAA8896868.1"/>
    </source>
</evidence>
<evidence type="ECO:0000256" key="11">
    <source>
        <dbReference type="ARBA" id="ARBA00023136"/>
    </source>
</evidence>
<dbReference type="GO" id="GO:0046872">
    <property type="term" value="F:metal ion binding"/>
    <property type="evidence" value="ECO:0007669"/>
    <property type="project" value="UniProtKB-KW"/>
</dbReference>
<feature type="active site" description="Proton donor" evidence="15">
    <location>
        <position position="377"/>
    </location>
</feature>
<keyword evidence="5 16" id="KW-0479">Metal-binding</keyword>
<comment type="catalytic activity">
    <reaction evidence="12">
        <text>Hydrolyzes the peptide bond -P2-(S-farnesyl or geranylgeranyl)C-P1'-P2'-P3'-COOH where P1' and P2' are amino acids with aliphatic side chains and P3' is any C-terminal residue.</text>
        <dbReference type="EC" id="3.4.24.84"/>
    </reaction>
</comment>
<dbReference type="AlphaFoldDB" id="A0A642UH10"/>
<keyword evidence="10" id="KW-0482">Metalloprotease</keyword>
<dbReference type="GO" id="GO:0004222">
    <property type="term" value="F:metalloendopeptidase activity"/>
    <property type="evidence" value="ECO:0007669"/>
    <property type="project" value="InterPro"/>
</dbReference>
<dbReference type="VEuPathDB" id="FungiDB:TRICI_006823"/>